<dbReference type="GO" id="GO:0030686">
    <property type="term" value="C:90S preribosome"/>
    <property type="evidence" value="ECO:0007669"/>
    <property type="project" value="TreeGrafter"/>
</dbReference>
<dbReference type="SUPFAM" id="SSF48371">
    <property type="entry name" value="ARM repeat"/>
    <property type="match status" value="1"/>
</dbReference>
<gene>
    <name evidence="2" type="primary">Nop9</name>
    <name evidence="2" type="ORF">Anas_12694</name>
</gene>
<comment type="caution">
    <text evidence="2">The sequence shown here is derived from an EMBL/GenBank/DDBJ whole genome shotgun (WGS) entry which is preliminary data.</text>
</comment>
<dbReference type="GO" id="GO:0000472">
    <property type="term" value="P:endonucleolytic cleavage to generate mature 5'-end of SSU-rRNA from (SSU-rRNA, 5.8S rRNA, LSU-rRNA)"/>
    <property type="evidence" value="ECO:0007669"/>
    <property type="project" value="TreeGrafter"/>
</dbReference>
<keyword evidence="3" id="KW-1185">Reference proteome</keyword>
<dbReference type="AlphaFoldDB" id="A0A5N5SPB4"/>
<dbReference type="OrthoDB" id="9987665at2759"/>
<protein>
    <submittedName>
        <fullName evidence="2">Nucleolar protein 9</fullName>
    </submittedName>
</protein>
<dbReference type="GO" id="GO:0000056">
    <property type="term" value="P:ribosomal small subunit export from nucleus"/>
    <property type="evidence" value="ECO:0007669"/>
    <property type="project" value="TreeGrafter"/>
</dbReference>
<organism evidence="2 3">
    <name type="scientific">Armadillidium nasatum</name>
    <dbReference type="NCBI Taxonomy" id="96803"/>
    <lineage>
        <taxon>Eukaryota</taxon>
        <taxon>Metazoa</taxon>
        <taxon>Ecdysozoa</taxon>
        <taxon>Arthropoda</taxon>
        <taxon>Crustacea</taxon>
        <taxon>Multicrustacea</taxon>
        <taxon>Malacostraca</taxon>
        <taxon>Eumalacostraca</taxon>
        <taxon>Peracarida</taxon>
        <taxon>Isopoda</taxon>
        <taxon>Oniscidea</taxon>
        <taxon>Crinocheta</taxon>
        <taxon>Armadillidiidae</taxon>
        <taxon>Armadillidium</taxon>
    </lineage>
</organism>
<dbReference type="InterPro" id="IPR001313">
    <property type="entry name" value="Pumilio_RNA-bd_rpt"/>
</dbReference>
<dbReference type="GO" id="GO:0005730">
    <property type="term" value="C:nucleolus"/>
    <property type="evidence" value="ECO:0007669"/>
    <property type="project" value="TreeGrafter"/>
</dbReference>
<dbReference type="Proteomes" id="UP000326759">
    <property type="component" value="Unassembled WGS sequence"/>
</dbReference>
<keyword evidence="1" id="KW-0677">Repeat</keyword>
<dbReference type="InterPro" id="IPR040000">
    <property type="entry name" value="NOP9"/>
</dbReference>
<dbReference type="GO" id="GO:0003723">
    <property type="term" value="F:RNA binding"/>
    <property type="evidence" value="ECO:0007669"/>
    <property type="project" value="InterPro"/>
</dbReference>
<dbReference type="Pfam" id="PF22493">
    <property type="entry name" value="PUF_NOP9"/>
    <property type="match status" value="1"/>
</dbReference>
<proteinExistence type="predicted"/>
<dbReference type="GO" id="GO:0030688">
    <property type="term" value="C:preribosome, small subunit precursor"/>
    <property type="evidence" value="ECO:0007669"/>
    <property type="project" value="TreeGrafter"/>
</dbReference>
<evidence type="ECO:0000313" key="3">
    <source>
        <dbReference type="Proteomes" id="UP000326759"/>
    </source>
</evidence>
<dbReference type="InterPro" id="IPR011989">
    <property type="entry name" value="ARM-like"/>
</dbReference>
<dbReference type="GO" id="GO:0000447">
    <property type="term" value="P:endonucleolytic cleavage in ITS1 to separate SSU-rRNA from 5.8S rRNA and LSU-rRNA from tricistronic rRNA transcript (SSU-rRNA, 5.8S rRNA, LSU-rRNA)"/>
    <property type="evidence" value="ECO:0007669"/>
    <property type="project" value="TreeGrafter"/>
</dbReference>
<dbReference type="SMART" id="SM00025">
    <property type="entry name" value="Pumilio"/>
    <property type="match status" value="3"/>
</dbReference>
<dbReference type="EMBL" id="SEYY01021957">
    <property type="protein sequence ID" value="KAB7495925.1"/>
    <property type="molecule type" value="Genomic_DNA"/>
</dbReference>
<evidence type="ECO:0000313" key="2">
    <source>
        <dbReference type="EMBL" id="KAB7495925.1"/>
    </source>
</evidence>
<reference evidence="2 3" key="1">
    <citation type="journal article" date="2019" name="PLoS Biol.">
        <title>Sex chromosomes control vertical transmission of feminizing Wolbachia symbionts in an isopod.</title>
        <authorList>
            <person name="Becking T."/>
            <person name="Chebbi M.A."/>
            <person name="Giraud I."/>
            <person name="Moumen B."/>
            <person name="Laverre T."/>
            <person name="Caubet Y."/>
            <person name="Peccoud J."/>
            <person name="Gilbert C."/>
            <person name="Cordaux R."/>
        </authorList>
    </citation>
    <scope>NUCLEOTIDE SEQUENCE [LARGE SCALE GENOMIC DNA]</scope>
    <source>
        <strain evidence="2">ANa2</strain>
        <tissue evidence="2">Whole body excluding digestive tract and cuticle</tissue>
    </source>
</reference>
<dbReference type="PANTHER" id="PTHR13102">
    <property type="entry name" value="NUCLEOLAR PROTEIN 9"/>
    <property type="match status" value="1"/>
</dbReference>
<accession>A0A5N5SPB4</accession>
<name>A0A5N5SPB4_9CRUS</name>
<dbReference type="Gene3D" id="1.25.10.10">
    <property type="entry name" value="Leucine-rich Repeat Variant"/>
    <property type="match status" value="2"/>
</dbReference>
<dbReference type="PANTHER" id="PTHR13102:SF0">
    <property type="entry name" value="NUCLEOLAR PROTEIN 9"/>
    <property type="match status" value="1"/>
</dbReference>
<dbReference type="InterPro" id="IPR016024">
    <property type="entry name" value="ARM-type_fold"/>
</dbReference>
<dbReference type="GO" id="GO:0000480">
    <property type="term" value="P:endonucleolytic cleavage in 5'-ETS of tricistronic rRNA transcript (SSU-rRNA, 5.8S rRNA, LSU-rRNA)"/>
    <property type="evidence" value="ECO:0007669"/>
    <property type="project" value="TreeGrafter"/>
</dbReference>
<sequence length="555" mass="64163">MSDIKKRKKKRSFMQQMKKMNRRGFQGRGGNLPSEIYTYYFTLYEDLQKVENEEKDILIQRVLRELVKEEKVTLLASNQLGSRMLEQILADAPTKLLFPVIDAFSEDLRPSFVDQFSSHEGAMEKMENFEDKQIPVDENSKSKFIAFLLKVSKFTYNNLEDFIAEKYSSFIVRTVLEICSGVEISAPVKKNVKLQSFHCLKDDEIQVVEVPESLISVYHEILERIEHLPQFEDTQRIVSLASHIIEHGFMKLDNGNAEVHPVFADHSTCRLMEVLMSVVPEKNQELIYRAFFQDQMMKLVNLGIGWHAVDKLFGSWKSKELFASVINAHTDCLKEAFLLRKCKILHSVVRSCRKLNTCQKEIVKIIFEICECDPPEHRFVGPILHLLQSKEYEEKKETDPPTCSIIGSYILQEMLHFRKTNTIAKGIVEMSFNELFKIACDPRGSHVIDAFFCSPSVGGDHKVDLFKKLKGKYVALACSVYGSFIVENIFNFLNINMKMELCEELIKSSSQLTASPRGFIISKKLQLEQFNANRNIWSKKMEKLSQKKLFLTRIK</sequence>
<evidence type="ECO:0000256" key="1">
    <source>
        <dbReference type="ARBA" id="ARBA00022737"/>
    </source>
</evidence>